<keyword evidence="1" id="KW-0812">Transmembrane</keyword>
<proteinExistence type="predicted"/>
<name>A0A8C9P6I0_SPEDA</name>
<dbReference type="AlphaFoldDB" id="A0A8C9P6I0"/>
<dbReference type="Ensembl" id="ENSSDAT00000003752.1">
    <property type="protein sequence ID" value="ENSSDAP00000003250.1"/>
    <property type="gene ID" value="ENSSDAG00000003104.1"/>
</dbReference>
<evidence type="ECO:0000256" key="1">
    <source>
        <dbReference type="SAM" id="Phobius"/>
    </source>
</evidence>
<dbReference type="Proteomes" id="UP000694422">
    <property type="component" value="Unplaced"/>
</dbReference>
<evidence type="ECO:0000313" key="2">
    <source>
        <dbReference type="Ensembl" id="ENSSDAP00000003250.1"/>
    </source>
</evidence>
<keyword evidence="3" id="KW-1185">Reference proteome</keyword>
<organism evidence="2 3">
    <name type="scientific">Spermophilus dauricus</name>
    <name type="common">Daurian ground squirrel</name>
    <dbReference type="NCBI Taxonomy" id="99837"/>
    <lineage>
        <taxon>Eukaryota</taxon>
        <taxon>Metazoa</taxon>
        <taxon>Chordata</taxon>
        <taxon>Craniata</taxon>
        <taxon>Vertebrata</taxon>
        <taxon>Euteleostomi</taxon>
        <taxon>Mammalia</taxon>
        <taxon>Eutheria</taxon>
        <taxon>Euarchontoglires</taxon>
        <taxon>Glires</taxon>
        <taxon>Rodentia</taxon>
        <taxon>Sciuromorpha</taxon>
        <taxon>Sciuridae</taxon>
        <taxon>Xerinae</taxon>
        <taxon>Marmotini</taxon>
        <taxon>Spermophilus</taxon>
    </lineage>
</organism>
<reference evidence="2" key="1">
    <citation type="submission" date="2025-08" db="UniProtKB">
        <authorList>
            <consortium name="Ensembl"/>
        </authorList>
    </citation>
    <scope>IDENTIFICATION</scope>
</reference>
<evidence type="ECO:0000313" key="3">
    <source>
        <dbReference type="Proteomes" id="UP000694422"/>
    </source>
</evidence>
<reference evidence="2" key="2">
    <citation type="submission" date="2025-09" db="UniProtKB">
        <authorList>
            <consortium name="Ensembl"/>
        </authorList>
    </citation>
    <scope>IDENTIFICATION</scope>
</reference>
<sequence length="81" mass="9270">MVLYVGDCVPNSNMPSLSFFSVTILIEVELILGNLLSSNFFLSFLFFFFFFFFFGLRLKGMVLSFSTGCIPKFMPLILPMK</sequence>
<keyword evidence="1" id="KW-0472">Membrane</keyword>
<protein>
    <submittedName>
        <fullName evidence="2">Uncharacterized protein</fullName>
    </submittedName>
</protein>
<keyword evidence="1" id="KW-1133">Transmembrane helix</keyword>
<accession>A0A8C9P6I0</accession>
<feature type="transmembrane region" description="Helical" evidence="1">
    <location>
        <begin position="40"/>
        <end position="58"/>
    </location>
</feature>